<evidence type="ECO:0000313" key="2">
    <source>
        <dbReference type="EMBL" id="GFR98029.1"/>
    </source>
</evidence>
<keyword evidence="3" id="KW-1185">Reference proteome</keyword>
<dbReference type="Proteomes" id="UP000762676">
    <property type="component" value="Unassembled WGS sequence"/>
</dbReference>
<evidence type="ECO:0008006" key="4">
    <source>
        <dbReference type="Google" id="ProtNLM"/>
    </source>
</evidence>
<name>A0AAV4HK64_9GAST</name>
<evidence type="ECO:0000313" key="3">
    <source>
        <dbReference type="Proteomes" id="UP000762676"/>
    </source>
</evidence>
<proteinExistence type="predicted"/>
<accession>A0AAV4HK64</accession>
<protein>
    <recommendedName>
        <fullName evidence="4">DUF5641 domain-containing protein</fullName>
    </recommendedName>
</protein>
<sequence length="162" mass="18200">MEPVDHLHDRRSNMETARPAVRLVPGDFVLLKDHPPGRHKIQDRYLETPFEVLGVPGENGGYLTIKSSNGQILRKSGNELRKYYHQPPEVYEPEPTVACEAPPDTDHQPPKCGILDRMRRLVLPTPVVPLVPPSSPSPVEPSTETALRRSSRARRPPNIIDL</sequence>
<feature type="region of interest" description="Disordered" evidence="1">
    <location>
        <begin position="88"/>
        <end position="110"/>
    </location>
</feature>
<feature type="compositionally biased region" description="Pro residues" evidence="1">
    <location>
        <begin position="126"/>
        <end position="139"/>
    </location>
</feature>
<reference evidence="2 3" key="1">
    <citation type="journal article" date="2021" name="Elife">
        <title>Chloroplast acquisition without the gene transfer in kleptoplastic sea slugs, Plakobranchus ocellatus.</title>
        <authorList>
            <person name="Maeda T."/>
            <person name="Takahashi S."/>
            <person name="Yoshida T."/>
            <person name="Shimamura S."/>
            <person name="Takaki Y."/>
            <person name="Nagai Y."/>
            <person name="Toyoda A."/>
            <person name="Suzuki Y."/>
            <person name="Arimoto A."/>
            <person name="Ishii H."/>
            <person name="Satoh N."/>
            <person name="Nishiyama T."/>
            <person name="Hasebe M."/>
            <person name="Maruyama T."/>
            <person name="Minagawa J."/>
            <person name="Obokata J."/>
            <person name="Shigenobu S."/>
        </authorList>
    </citation>
    <scope>NUCLEOTIDE SEQUENCE [LARGE SCALE GENOMIC DNA]</scope>
</reference>
<feature type="region of interest" description="Disordered" evidence="1">
    <location>
        <begin position="126"/>
        <end position="162"/>
    </location>
</feature>
<evidence type="ECO:0000256" key="1">
    <source>
        <dbReference type="SAM" id="MobiDB-lite"/>
    </source>
</evidence>
<comment type="caution">
    <text evidence="2">The sequence shown here is derived from an EMBL/GenBank/DDBJ whole genome shotgun (WGS) entry which is preliminary data.</text>
</comment>
<organism evidence="2 3">
    <name type="scientific">Elysia marginata</name>
    <dbReference type="NCBI Taxonomy" id="1093978"/>
    <lineage>
        <taxon>Eukaryota</taxon>
        <taxon>Metazoa</taxon>
        <taxon>Spiralia</taxon>
        <taxon>Lophotrochozoa</taxon>
        <taxon>Mollusca</taxon>
        <taxon>Gastropoda</taxon>
        <taxon>Heterobranchia</taxon>
        <taxon>Euthyneura</taxon>
        <taxon>Panpulmonata</taxon>
        <taxon>Sacoglossa</taxon>
        <taxon>Placobranchoidea</taxon>
        <taxon>Plakobranchidae</taxon>
        <taxon>Elysia</taxon>
    </lineage>
</organism>
<gene>
    <name evidence="2" type="ORF">ElyMa_006339700</name>
</gene>
<dbReference type="EMBL" id="BMAT01012720">
    <property type="protein sequence ID" value="GFR98029.1"/>
    <property type="molecule type" value="Genomic_DNA"/>
</dbReference>
<dbReference type="AlphaFoldDB" id="A0AAV4HK64"/>